<comment type="similarity">
    <text evidence="3">Belongs to the ABC transporter superfamily. ABCG family. PDR (TC 3.A.1.205) subfamily.</text>
</comment>
<dbReference type="GO" id="GO:0016906">
    <property type="term" value="F:sterol 3-beta-glucosyltransferase activity"/>
    <property type="evidence" value="ECO:0007669"/>
    <property type="project" value="UniProtKB-ARBA"/>
</dbReference>
<dbReference type="InterPro" id="IPR027417">
    <property type="entry name" value="P-loop_NTPase"/>
</dbReference>
<dbReference type="VEuPathDB" id="FungiDB:An05g01660"/>
<dbReference type="InterPro" id="IPR003439">
    <property type="entry name" value="ABC_transporter-like_ATP-bd"/>
</dbReference>
<reference evidence="20" key="1">
    <citation type="journal article" date="2016" name="Genome Announc.">
        <title>Draft genome sequence of Aspergillus niger strain An76.</title>
        <authorList>
            <person name="Gong W."/>
            <person name="Cheng Z."/>
            <person name="Zhang H."/>
            <person name="Liu L."/>
            <person name="Gao P."/>
            <person name="Wang L."/>
        </authorList>
    </citation>
    <scope>NUCLEOTIDE SEQUENCE [LARGE SCALE GENOMIC DNA]</scope>
    <source>
        <strain evidence="20">An76</strain>
    </source>
</reference>
<dbReference type="PANTHER" id="PTHR19241">
    <property type="entry name" value="ATP-BINDING CASSETTE TRANSPORTER"/>
    <property type="match status" value="1"/>
</dbReference>
<dbReference type="GO" id="GO:0006629">
    <property type="term" value="P:lipid metabolic process"/>
    <property type="evidence" value="ECO:0007669"/>
    <property type="project" value="UniProtKB-KW"/>
</dbReference>
<evidence type="ECO:0000256" key="7">
    <source>
        <dbReference type="ARBA" id="ARBA00022692"/>
    </source>
</evidence>
<dbReference type="FunFam" id="3.40.50.2000:FF:000009">
    <property type="entry name" value="Sterol 3-beta-glucosyltransferase UGT80A2"/>
    <property type="match status" value="1"/>
</dbReference>
<feature type="region of interest" description="Disordered" evidence="16">
    <location>
        <begin position="2645"/>
        <end position="2681"/>
    </location>
</feature>
<dbReference type="VEuPathDB" id="FungiDB:An08g09110"/>
<keyword evidence="4" id="KW-0813">Transport</keyword>
<evidence type="ECO:0000256" key="10">
    <source>
        <dbReference type="ARBA" id="ARBA00022989"/>
    </source>
</evidence>
<dbReference type="InterPro" id="IPR007219">
    <property type="entry name" value="XnlR_reg_dom"/>
</dbReference>
<dbReference type="InterPro" id="IPR017871">
    <property type="entry name" value="ABC_transporter-like_CS"/>
</dbReference>
<evidence type="ECO:0000256" key="5">
    <source>
        <dbReference type="ARBA" id="ARBA00022475"/>
    </source>
</evidence>
<dbReference type="VEuPathDB" id="FungiDB:M747DRAFT_358968"/>
<evidence type="ECO:0000256" key="6">
    <source>
        <dbReference type="ARBA" id="ARBA00022679"/>
    </source>
</evidence>
<keyword evidence="14" id="KW-0804">Transcription</keyword>
<dbReference type="FunFam" id="3.40.50.300:FF:000054">
    <property type="entry name" value="ABC multidrug transporter atrF"/>
    <property type="match status" value="1"/>
</dbReference>
<evidence type="ECO:0000259" key="18">
    <source>
        <dbReference type="PROSITE" id="PS50893"/>
    </source>
</evidence>
<feature type="transmembrane region" description="Helical" evidence="17">
    <location>
        <begin position="1363"/>
        <end position="1384"/>
    </location>
</feature>
<dbReference type="InterPro" id="IPR002213">
    <property type="entry name" value="UDP_glucos_trans"/>
</dbReference>
<keyword evidence="6" id="KW-0808">Transferase</keyword>
<keyword evidence="8" id="KW-0547">Nucleotide-binding</keyword>
<dbReference type="GO" id="GO:0140359">
    <property type="term" value="F:ABC-type transporter activity"/>
    <property type="evidence" value="ECO:0007669"/>
    <property type="project" value="InterPro"/>
</dbReference>
<feature type="compositionally biased region" description="Low complexity" evidence="16">
    <location>
        <begin position="2655"/>
        <end position="2668"/>
    </location>
</feature>
<evidence type="ECO:0000256" key="16">
    <source>
        <dbReference type="SAM" id="MobiDB-lite"/>
    </source>
</evidence>
<dbReference type="InterPro" id="IPR003593">
    <property type="entry name" value="AAA+_ATPase"/>
</dbReference>
<evidence type="ECO:0000256" key="12">
    <source>
        <dbReference type="ARBA" id="ARBA00023098"/>
    </source>
</evidence>
<dbReference type="GO" id="GO:0006351">
    <property type="term" value="P:DNA-templated transcription"/>
    <property type="evidence" value="ECO:0007669"/>
    <property type="project" value="InterPro"/>
</dbReference>
<feature type="transmembrane region" description="Helical" evidence="17">
    <location>
        <begin position="560"/>
        <end position="583"/>
    </location>
</feature>
<dbReference type="Pfam" id="PF06722">
    <property type="entry name" value="EryCIII-like_C"/>
    <property type="match status" value="1"/>
</dbReference>
<dbReference type="Pfam" id="PF06422">
    <property type="entry name" value="PDR_CDR"/>
    <property type="match status" value="1"/>
</dbReference>
<organism evidence="19 20">
    <name type="scientific">Aspergillus niger</name>
    <dbReference type="NCBI Taxonomy" id="5061"/>
    <lineage>
        <taxon>Eukaryota</taxon>
        <taxon>Fungi</taxon>
        <taxon>Dikarya</taxon>
        <taxon>Ascomycota</taxon>
        <taxon>Pezizomycotina</taxon>
        <taxon>Eurotiomycetes</taxon>
        <taxon>Eurotiomycetidae</taxon>
        <taxon>Eurotiales</taxon>
        <taxon>Aspergillaceae</taxon>
        <taxon>Aspergillus</taxon>
        <taxon>Aspergillus subgen. Circumdati</taxon>
    </lineage>
</organism>
<feature type="domain" description="ABC transporter" evidence="18">
    <location>
        <begin position="55"/>
        <end position="307"/>
    </location>
</feature>
<evidence type="ECO:0000256" key="11">
    <source>
        <dbReference type="ARBA" id="ARBA00023015"/>
    </source>
</evidence>
<dbReference type="Pfam" id="PF00005">
    <property type="entry name" value="ABC_tran"/>
    <property type="match status" value="2"/>
</dbReference>
<dbReference type="VEuPathDB" id="FungiDB:M747DRAFT_325645"/>
<feature type="compositionally biased region" description="Acidic residues" evidence="16">
    <location>
        <begin position="1884"/>
        <end position="1896"/>
    </location>
</feature>
<feature type="transmembrane region" description="Helical" evidence="17">
    <location>
        <begin position="1266"/>
        <end position="1286"/>
    </location>
</feature>
<dbReference type="GO" id="GO:0005975">
    <property type="term" value="P:carbohydrate metabolic process"/>
    <property type="evidence" value="ECO:0007669"/>
    <property type="project" value="InterPro"/>
</dbReference>
<dbReference type="VEuPathDB" id="FungiDB:ASPNIDRAFT2_1114475"/>
<dbReference type="VEuPathDB" id="FungiDB:An08g09120"/>
<dbReference type="Proteomes" id="UP000068243">
    <property type="component" value="Unassembled WGS sequence"/>
</dbReference>
<sequence length="2857" mass="317925">MGVDETYSNIFYPPRDSKLDPRCSNFDTRAWIEALVEYENSNLESARRRRSGVSFRNLNVYGFGNYTDYQKSVGNSILSLITPRRKHRIDILHDLDGLVNTGEMLLVLGPPGSGCSTLLKTISGHMKGLFLGDKVRMNYRGVSNKEMHSYFRGEAIYVAHARAPRELPPGLKVQEYSMLLRDVIMAIFGISHTANTVVGNDFIRGVSGGERKRVSIAEAALSDAALQCWDNSTRGLDSANAVEFCRTLRTATELLQSSVLVSLYQAPQEAYDLFNNVMLLYEGRQIYFGPTSEARAYFEELGFECPEQQTTPDFLTSMTSPKERRVRPGFAYKVPVTATDFERIWKESQQRQQLMSRVEVYEKKFSLGGDSRDEFVASRKAQQASSQRIKSPYTLSYMQQTTLCLWRGWKRLLADPSLTYIQLGGNTVMALVLGSVFFNMKDDTNSFYGRGGLIFFALLLSAFASVLEILTLYEQRPVVEKHKQFALYHPSAEAVASMLTDIPYKVLNTLVFNLTLYLMANLRRDAGAVFFFLFVAFLSTMVTSGLFRTIASVSRTMSQAMVPAALLVLGLIMYTGFTMPTMYMPGWSRWMAYVNPLSYAFESLMVNEFHNREFSCSTVVPSGPDYHAAGVNNQACAEVGNTIGSTTIQGDLYINDKFDYNQSNKWRNVGVLIAFWFIFTAAYLVATEVLSMAKSRGEVLIFRRSHLVKKKSTWRMAGGDEEALRPPGIKMVQLDGIQSTETLPAKSHIFHWQDVCYDIKNKKEVRRILDHVDGWVQPGTLTALMGVSGAGKTTLLNVLAKRVTTGVVTGDMLVNGAQSDTSFQRKTGYVQQQDVHLSTCSVRESLEFSALLRQPSDVPREEKLAHVEEVIRLLEMEEYADAIVGIPGEGLNIEQRRRLTIGIELAAKPELLLFLDEPTSGLDSQTSWTICQLLKRLAHSGQAILCTIHQPSAILFQQFDNLLLLAKGGKTVYFGEIGQNSATLIRYLETNGGTQCPPGANPAEWMLEVIGAAPGSDTTVDWPKVWRDSPEHQSVRAKLQKLRESRTTMSVTPHMQTLRQPSNRAYASSFLQQWWLVQKRIAGQYWRSPSYIYSKVCLTVGSSLFIGFSFYNAPNTIQGLQNQMYAVMMLLSMFGQLSEQIMPQFIDQRDVYEARERPSKMYDWKVLMLSNLTIEILWNTLMAVVAYFCWYYPIGLYQNATSTHEVSPRGCLMFLFIWAFMMFTSTFTHTLIAGMDSADSASSVGNICYMLCMTFCGILVKKSSLPGFWIFMYYVSPFTWLASGLLSTGVANAEIECAPNEYVRFLPPEGQSCGSYMASYISLSGGYLVDPHNTEHCQFCPLSSTNDYLSTVNIRFEDRWRNFALVLVYVVFNAVAALAVYKLASDHDVTSSSLAFFTEHRINSLSHRLGNDRLRELVENIESVIRSRLLAEGPSSISHITFGKPSDTEDVSLENVRLYINSVFSLSRLVFLGVFPPYFHQLHPIYPFLDRQKFEDKVFGPNLSETLASSCAFSALYHTILALGCQYHEGGAFDPGNGRAWKLFQVSLGLVSDILIPREALMSLQALVAMSIFATTTCCLQIDEILLMEAARMAQSLGYHRALSNGDQRYKDTCHRTFWVIYYMEKGLCFQNHKGSMIPDHDIGCPVPDVPESVFEGHNWFLSAISFGRILSLAYTSLFSVSAAIQPPESYHAAIQNIEARLERWRSALPEHYRPGRLSQSHKPHVAPCSSSSFTQPSFKTVVLQTKFSYYGLIIALARLKIYIGRQDQSPLQEKTRRLLMDTARAVVEDSKDIDIAAYTPLFILAILPLGALFILFDFVIHNPMHPETLNNLSLLDVAAGHFSLLEYKSGGFVPASLLTEFAHIARQYIRDYGRNQPQHQQQEEAEVQEREDEERGVESCEIGSSNVESTLAFGDSEQLAQTNNPSSINDVCLQDDIMEFWDPSDYLHYPVTADTTVHGSMPENMMAASFNIQSLNAEVFELPGDSVMAPTMASSSDPGVFELPGDPVIIPPTPIAADRKSGIKITNDGRVDIDYNTTLVRRFSKLYTSHYSPRPTTPPPEYSEIEPQAVNDNDFILGSPPAYLESSWKVKLNILIQVVGSRGDVQPFIALGNELQRYGHRVRLATHDVFEDFVRGSGLEFYPIGGDPEELMAYMVKNPGLIPSMRSLQAGEIGRKRAMIRKMLDGCWRSCIEPDMATQRPFVADAIIANPPSFAHIHCAQALSIPVHFMFTMPWTSTKAFPHPLANVTGSGDEDQGFRNFVSYAVVNWLTWQGVGDVINQWRKELGLDEVAMFEGPRLAEILKIPFTYCWSPALIPRPSDWPSHIDVCGFFFRDPPRYDPPADLLAFLAAGPPPIYIGFGSIVLEDPESITAIILNAVRATGVRAIVSKGWSNLGGMHDDNIYFIGDCPHEWLFDRVAAVVHHGGAGTTACGLRKSKPTIVVPFFGDQPFWGDMVAAAGAGPTPIPHKELTVDRLAEGIRYCLSEQARMSAVAIAAKMQSEAGVKAAVASFHRNLPLECLQCDLDPGLPAVWSLRQKRRKFKLSKIAAEVLIADGSIDAKSLTMHAIRPIFIENRRWDPVTGGASAVVGTATDVADSILGAFYKPALEYHKFKEEREDQLSSSRSNLAVENLSDSLSIHTVSTNHEKESRGMSISSSHDSTVSADSDAQKRSGTGKRKLFGRMAAASAKSLGSVGPAMIKGTTVDFPLALAEGLRNVPRLYGEEPRDHGPVTDIKSGFAVAGKGFAWGMAEAVSDIVVKPYQGLQKEGAKGAIKGVGKGVTNMAAKSGSAMFGLMAYSTAGIAQSLRSSGQSRIRKLIAQQRHSEGTWLLESGQYTATDNIVTTFRQKLKSTKEV</sequence>
<protein>
    <submittedName>
        <fullName evidence="19">ATP-binding cassette transporter</fullName>
    </submittedName>
</protein>
<keyword evidence="9 19" id="KW-0067">ATP-binding</keyword>
<evidence type="ECO:0000256" key="4">
    <source>
        <dbReference type="ARBA" id="ARBA00022448"/>
    </source>
</evidence>
<feature type="region of interest" description="Disordered" evidence="16">
    <location>
        <begin position="1876"/>
        <end position="1903"/>
    </location>
</feature>
<dbReference type="Pfam" id="PF03033">
    <property type="entry name" value="Glyco_transf_28"/>
    <property type="match status" value="1"/>
</dbReference>
<dbReference type="SUPFAM" id="SSF53756">
    <property type="entry name" value="UDP-Glycosyltransferase/glycogen phosphorylase"/>
    <property type="match status" value="1"/>
</dbReference>
<dbReference type="GO" id="GO:0012505">
    <property type="term" value="C:endomembrane system"/>
    <property type="evidence" value="ECO:0007669"/>
    <property type="project" value="UniProtKB-SubCell"/>
</dbReference>
<evidence type="ECO:0000256" key="13">
    <source>
        <dbReference type="ARBA" id="ARBA00023136"/>
    </source>
</evidence>
<dbReference type="VEuPathDB" id="FungiDB:ATCC64974_95980"/>
<keyword evidence="5" id="KW-1003">Cell membrane</keyword>
<keyword evidence="13 17" id="KW-0472">Membrane</keyword>
<evidence type="ECO:0000256" key="15">
    <source>
        <dbReference type="ARBA" id="ARBA00023242"/>
    </source>
</evidence>
<dbReference type="GO" id="GO:0005886">
    <property type="term" value="C:plasma membrane"/>
    <property type="evidence" value="ECO:0007669"/>
    <property type="project" value="UniProtKB-SubCell"/>
</dbReference>
<dbReference type="VEuPathDB" id="FungiDB:An09g00800"/>
<comment type="caution">
    <text evidence="19">The sequence shown here is derived from an EMBL/GenBank/DDBJ whole genome shotgun (WGS) entry which is preliminary data.</text>
</comment>
<dbReference type="GO" id="GO:0008270">
    <property type="term" value="F:zinc ion binding"/>
    <property type="evidence" value="ECO:0007669"/>
    <property type="project" value="InterPro"/>
</dbReference>
<accession>A0A100IM61</accession>
<keyword evidence="15" id="KW-0539">Nucleus</keyword>
<dbReference type="Pfam" id="PF14510">
    <property type="entry name" value="ABC_trans_N"/>
    <property type="match status" value="1"/>
</dbReference>
<keyword evidence="12" id="KW-0443">Lipid metabolism</keyword>
<dbReference type="VEuPathDB" id="FungiDB:ASPNIDRAFT2_1180534"/>
<comment type="subcellular location">
    <subcellularLocation>
        <location evidence="2">Cell membrane</location>
        <topology evidence="2">Multi-pass membrane protein</topology>
    </subcellularLocation>
    <subcellularLocation>
        <location evidence="1">Endomembrane system</location>
        <topology evidence="1">Peripheral membrane protein</topology>
    </subcellularLocation>
</comment>
<gene>
    <name evidence="19" type="ORF">ABL_06428</name>
</gene>
<feature type="domain" description="ABC transporter" evidence="18">
    <location>
        <begin position="750"/>
        <end position="993"/>
    </location>
</feature>
<dbReference type="GO" id="GO:0005524">
    <property type="term" value="F:ATP binding"/>
    <property type="evidence" value="ECO:0007669"/>
    <property type="project" value="UniProtKB-KW"/>
</dbReference>
<evidence type="ECO:0000313" key="20">
    <source>
        <dbReference type="Proteomes" id="UP000068243"/>
    </source>
</evidence>
<dbReference type="EMBL" id="BCMY01000010">
    <property type="protein sequence ID" value="GAQ43767.1"/>
    <property type="molecule type" value="Genomic_DNA"/>
</dbReference>
<dbReference type="GO" id="GO:0016887">
    <property type="term" value="F:ATP hydrolysis activity"/>
    <property type="evidence" value="ECO:0007669"/>
    <property type="project" value="InterPro"/>
</dbReference>
<dbReference type="SUPFAM" id="SSF52540">
    <property type="entry name" value="P-loop containing nucleoside triphosphate hydrolases"/>
    <property type="match status" value="2"/>
</dbReference>
<dbReference type="Pfam" id="PF01061">
    <property type="entry name" value="ABC2_membrane"/>
    <property type="match status" value="2"/>
</dbReference>
<proteinExistence type="inferred from homology"/>
<dbReference type="SMART" id="SM00382">
    <property type="entry name" value="AAA"/>
    <property type="match status" value="2"/>
</dbReference>
<dbReference type="PROSITE" id="PS50893">
    <property type="entry name" value="ABC_TRANSPORTER_2"/>
    <property type="match status" value="2"/>
</dbReference>
<feature type="transmembrane region" description="Helical" evidence="17">
    <location>
        <begin position="1213"/>
        <end position="1232"/>
    </location>
</feature>
<dbReference type="OrthoDB" id="245989at2759"/>
<keyword evidence="11" id="KW-0805">Transcription regulation</keyword>
<feature type="transmembrane region" description="Helical" evidence="17">
    <location>
        <begin position="526"/>
        <end position="548"/>
    </location>
</feature>
<dbReference type="Gene3D" id="3.40.50.300">
    <property type="entry name" value="P-loop containing nucleotide triphosphate hydrolases"/>
    <property type="match status" value="2"/>
</dbReference>
<evidence type="ECO:0000256" key="8">
    <source>
        <dbReference type="ARBA" id="ARBA00022741"/>
    </source>
</evidence>
<feature type="transmembrane region" description="Helical" evidence="17">
    <location>
        <begin position="1166"/>
        <end position="1193"/>
    </location>
</feature>
<dbReference type="CDD" id="cd03232">
    <property type="entry name" value="ABCG_PDR_domain2"/>
    <property type="match status" value="1"/>
</dbReference>
<keyword evidence="7 17" id="KW-0812">Transmembrane</keyword>
<dbReference type="Pfam" id="PF04082">
    <property type="entry name" value="Fungal_trans"/>
    <property type="match status" value="1"/>
</dbReference>
<dbReference type="VEuPathDB" id="FungiDB:ATCC64974_99430"/>
<evidence type="ECO:0000256" key="14">
    <source>
        <dbReference type="ARBA" id="ARBA00023163"/>
    </source>
</evidence>
<dbReference type="InterPro" id="IPR034003">
    <property type="entry name" value="ABCG_PDR_2"/>
</dbReference>
<dbReference type="CDD" id="cd12148">
    <property type="entry name" value="fungal_TF_MHR"/>
    <property type="match status" value="1"/>
</dbReference>
<dbReference type="VEuPathDB" id="FungiDB:ASPNIDRAFT2_1228418"/>
<name>A0A100IM61_ASPNG</name>
<dbReference type="InterPro" id="IPR029481">
    <property type="entry name" value="ABC_trans_N"/>
</dbReference>
<dbReference type="InterPro" id="IPR010610">
    <property type="entry name" value="EryCIII-like_C"/>
</dbReference>
<dbReference type="Gene3D" id="3.40.50.2000">
    <property type="entry name" value="Glycogen Phosphorylase B"/>
    <property type="match status" value="2"/>
</dbReference>
<feature type="transmembrane region" description="Helical" evidence="17">
    <location>
        <begin position="420"/>
        <end position="440"/>
    </location>
</feature>
<evidence type="ECO:0000256" key="9">
    <source>
        <dbReference type="ARBA" id="ARBA00022840"/>
    </source>
</evidence>
<dbReference type="VEuPathDB" id="FungiDB:ATCC64974_95990"/>
<evidence type="ECO:0000256" key="17">
    <source>
        <dbReference type="SAM" id="Phobius"/>
    </source>
</evidence>
<dbReference type="InterPro" id="IPR004276">
    <property type="entry name" value="GlycoTrans_28_N"/>
</dbReference>
<dbReference type="PROSITE" id="PS00211">
    <property type="entry name" value="ABC_TRANSPORTER_1"/>
    <property type="match status" value="1"/>
</dbReference>
<evidence type="ECO:0000313" key="19">
    <source>
        <dbReference type="EMBL" id="GAQ43767.1"/>
    </source>
</evidence>
<dbReference type="InterPro" id="IPR010929">
    <property type="entry name" value="PDR_CDR_ABC"/>
</dbReference>
<dbReference type="InterPro" id="IPR013525">
    <property type="entry name" value="ABC2_TM"/>
</dbReference>
<feature type="transmembrane region" description="Helical" evidence="17">
    <location>
        <begin position="666"/>
        <end position="686"/>
    </location>
</feature>
<dbReference type="FunFam" id="3.40.50.2000:FF:000100">
    <property type="entry name" value="Glycosyltransferase family 1 protein"/>
    <property type="match status" value="1"/>
</dbReference>
<dbReference type="VEuPathDB" id="FungiDB:M747DRAFT_354454"/>
<evidence type="ECO:0000256" key="1">
    <source>
        <dbReference type="ARBA" id="ARBA00004184"/>
    </source>
</evidence>
<evidence type="ECO:0000256" key="2">
    <source>
        <dbReference type="ARBA" id="ARBA00004651"/>
    </source>
</evidence>
<dbReference type="GO" id="GO:0003677">
    <property type="term" value="F:DNA binding"/>
    <property type="evidence" value="ECO:0007669"/>
    <property type="project" value="InterPro"/>
</dbReference>
<keyword evidence="10 17" id="KW-1133">Transmembrane helix</keyword>
<feature type="transmembrane region" description="Helical" evidence="17">
    <location>
        <begin position="452"/>
        <end position="473"/>
    </location>
</feature>
<evidence type="ECO:0000256" key="3">
    <source>
        <dbReference type="ARBA" id="ARBA00006012"/>
    </source>
</evidence>
<dbReference type="CDD" id="cd03784">
    <property type="entry name" value="GT1_Gtf-like"/>
    <property type="match status" value="1"/>
</dbReference>